<dbReference type="Proteomes" id="UP000035681">
    <property type="component" value="Unplaced"/>
</dbReference>
<reference evidence="3" key="1">
    <citation type="submission" date="2015-08" db="UniProtKB">
        <authorList>
            <consortium name="WormBaseParasite"/>
        </authorList>
    </citation>
    <scope>IDENTIFICATION</scope>
</reference>
<dbReference type="WBParaSite" id="TCONS_00009547.p1">
    <property type="protein sequence ID" value="TCONS_00009547.p1"/>
    <property type="gene ID" value="XLOC_007343"/>
</dbReference>
<sequence length="504" mass="55837">MDPKTNAKHGSSSYIMTTTPLPYGSSNINSPKNLPSLSTNISSQNNSKIAYVTKSTSVQRTTGTSYNMITKKNNYVRGGPDEGPTVKEHLQKQNRLNKQKMQAEINSGNHSSVPEQMVIYNYDNHSLIQQPHPNVVIQRGLRTQKMPITTTKAAYIQQSHPSPYTITSQGRSPLKRPVTSISTGDNVNTPQTSSSSTMSASSTNRMQNKIRKPSPQKIIQTFVSNNPGSYVEPLSSGQVYHQSNNINNYTHENVNSQHLRVPISAPISTNAHNIITSKPAPPPKSTQRLTSAQLKQKQEEEKYQRKLKLLKKTIKSLVFKNTALCDEVSRLNYRIDTVSDERKILAKKLQQHERNRIRRIQTVIKKEEAAMVNQSFVSSFSNHGGMSSTSLSPNNTRPPSTASSSIGYHNIVNNTISIKNIPSSISNINSNNKQVLLHDNIGISGYHTDNCIIIDNQNGPSSANIYHHHLNNSGGSGGPGDRSSRYFDDTTLPIKIESQEVQSI</sequence>
<evidence type="ECO:0000313" key="3">
    <source>
        <dbReference type="WBParaSite" id="SSTP_0000759500.1"/>
    </source>
</evidence>
<feature type="compositionally biased region" description="Polar residues" evidence="1">
    <location>
        <begin position="162"/>
        <end position="171"/>
    </location>
</feature>
<dbReference type="WBParaSite" id="SSTP_0000759500.1">
    <property type="protein sequence ID" value="SSTP_0000759500.1"/>
    <property type="gene ID" value="SSTP_0000759500"/>
</dbReference>
<keyword evidence="2" id="KW-1185">Reference proteome</keyword>
<proteinExistence type="predicted"/>
<feature type="region of interest" description="Disordered" evidence="1">
    <location>
        <begin position="162"/>
        <end position="212"/>
    </location>
</feature>
<feature type="region of interest" description="Disordered" evidence="1">
    <location>
        <begin position="467"/>
        <end position="487"/>
    </location>
</feature>
<organism evidence="3">
    <name type="scientific">Strongyloides stercoralis</name>
    <name type="common">Threadworm</name>
    <dbReference type="NCBI Taxonomy" id="6248"/>
    <lineage>
        <taxon>Eukaryota</taxon>
        <taxon>Metazoa</taxon>
        <taxon>Ecdysozoa</taxon>
        <taxon>Nematoda</taxon>
        <taxon>Chromadorea</taxon>
        <taxon>Rhabditida</taxon>
        <taxon>Tylenchina</taxon>
        <taxon>Panagrolaimomorpha</taxon>
        <taxon>Strongyloidoidea</taxon>
        <taxon>Strongyloididae</taxon>
        <taxon>Strongyloides</taxon>
    </lineage>
</organism>
<dbReference type="STRING" id="6248.A0A0K0EDN3"/>
<name>A0A0K0EDN3_STRER</name>
<feature type="compositionally biased region" description="Low complexity" evidence="1">
    <location>
        <begin position="192"/>
        <end position="203"/>
    </location>
</feature>
<dbReference type="AlphaFoldDB" id="A0A0K0EDN3"/>
<evidence type="ECO:0000313" key="4">
    <source>
        <dbReference type="WBParaSite" id="TCONS_00009547.p1"/>
    </source>
</evidence>
<evidence type="ECO:0000256" key="1">
    <source>
        <dbReference type="SAM" id="MobiDB-lite"/>
    </source>
</evidence>
<feature type="region of interest" description="Disordered" evidence="1">
    <location>
        <begin position="381"/>
        <end position="406"/>
    </location>
</feature>
<accession>A0A0K0EDN3</accession>
<feature type="compositionally biased region" description="Polar residues" evidence="1">
    <location>
        <begin position="179"/>
        <end position="191"/>
    </location>
</feature>
<protein>
    <submittedName>
        <fullName evidence="3 4">BZIP domain-containing protein</fullName>
    </submittedName>
</protein>
<evidence type="ECO:0000313" key="2">
    <source>
        <dbReference type="Proteomes" id="UP000035681"/>
    </source>
</evidence>